<dbReference type="PANTHER" id="PTHR32015:SF1">
    <property type="entry name" value="LIPASE"/>
    <property type="match status" value="1"/>
</dbReference>
<proteinExistence type="predicted"/>
<evidence type="ECO:0000313" key="3">
    <source>
        <dbReference type="Proteomes" id="UP000031523"/>
    </source>
</evidence>
<dbReference type="Pfam" id="PF01674">
    <property type="entry name" value="Lipase_2"/>
    <property type="match status" value="1"/>
</dbReference>
<gene>
    <name evidence="2" type="ORF">SLNWT_3992</name>
</gene>
<dbReference type="GO" id="GO:0016042">
    <property type="term" value="P:lipid catabolic process"/>
    <property type="evidence" value="ECO:0007669"/>
    <property type="project" value="InterPro"/>
</dbReference>
<dbReference type="InterPro" id="IPR029058">
    <property type="entry name" value="AB_hydrolase_fold"/>
</dbReference>
<accession>A0A0B5ENW0</accession>
<protein>
    <submittedName>
        <fullName evidence="2">Secreted lipase</fullName>
    </submittedName>
</protein>
<dbReference type="EMBL" id="CP010519">
    <property type="protein sequence ID" value="AJE84368.1"/>
    <property type="molecule type" value="Genomic_DNA"/>
</dbReference>
<dbReference type="Gene3D" id="3.40.50.1820">
    <property type="entry name" value="alpha/beta hydrolase"/>
    <property type="match status" value="1"/>
</dbReference>
<organism evidence="2 3">
    <name type="scientific">Streptomyces albus (strain ATCC 21838 / DSM 41398 / FERM P-419 / JCM 4703 / NBRC 107858)</name>
    <dbReference type="NCBI Taxonomy" id="1081613"/>
    <lineage>
        <taxon>Bacteria</taxon>
        <taxon>Bacillati</taxon>
        <taxon>Actinomycetota</taxon>
        <taxon>Actinomycetes</taxon>
        <taxon>Kitasatosporales</taxon>
        <taxon>Streptomycetaceae</taxon>
        <taxon>Streptomyces</taxon>
    </lineage>
</organism>
<dbReference type="KEGG" id="sals:SLNWT_3992"/>
<reference evidence="2 3" key="1">
    <citation type="submission" date="2015-01" db="EMBL/GenBank/DDBJ databases">
        <title>Enhanced salinomycin production by adjusting the supply of polyketide extender units in Streptomyce albus DSM 41398.</title>
        <authorList>
            <person name="Lu C."/>
        </authorList>
    </citation>
    <scope>NUCLEOTIDE SEQUENCE [LARGE SCALE GENOMIC DNA]</scope>
    <source>
        <strain evidence="3">ATCC 21838 / DSM 41398 / FERM P-419 / JCM 4703 / NBRC 107858</strain>
    </source>
</reference>
<feature type="signal peptide" evidence="1">
    <location>
        <begin position="1"/>
        <end position="31"/>
    </location>
</feature>
<dbReference type="SUPFAM" id="SSF53474">
    <property type="entry name" value="alpha/beta-Hydrolases"/>
    <property type="match status" value="1"/>
</dbReference>
<evidence type="ECO:0000313" key="2">
    <source>
        <dbReference type="EMBL" id="AJE84368.1"/>
    </source>
</evidence>
<keyword evidence="1" id="KW-0732">Signal</keyword>
<dbReference type="Proteomes" id="UP000031523">
    <property type="component" value="Chromosome"/>
</dbReference>
<dbReference type="PANTHER" id="PTHR32015">
    <property type="entry name" value="FASTING INDUCED LIPASE"/>
    <property type="match status" value="1"/>
</dbReference>
<dbReference type="GO" id="GO:0016298">
    <property type="term" value="F:lipase activity"/>
    <property type="evidence" value="ECO:0007669"/>
    <property type="project" value="TreeGrafter"/>
</dbReference>
<name>A0A0B5ENW0_STRA4</name>
<feature type="chain" id="PRO_5002102302" evidence="1">
    <location>
        <begin position="32"/>
        <end position="316"/>
    </location>
</feature>
<dbReference type="InterPro" id="IPR002918">
    <property type="entry name" value="Lipase_EstA/Esterase_EstB"/>
</dbReference>
<evidence type="ECO:0000256" key="1">
    <source>
        <dbReference type="SAM" id="SignalP"/>
    </source>
</evidence>
<dbReference type="AlphaFoldDB" id="A0A0B5ENW0"/>
<keyword evidence="3" id="KW-1185">Reference proteome</keyword>
<sequence length="316" mass="33276">MSRFTPLGARLAAAGAALAVTCALTAGTAQATEDRETYPVGGVGTALKNYALSPDKVAGANDWNCKPSGEHRKPVVLVHGTFFNSGANWVALSPMLANAGYCVFTFNYGMHPLLSLNRVGGLKSVASSGEQMKAFVDKVLKATGAEEVDVVGHSQGGLVANYYLKRLGGADKVDVNIGLAPSNHGTTLSGLTTLAEKLHLLGFVNGLFDFAGTQGVKDQIAGSDFQRELFADGDTVPGVRYVVVATTKDWVVTPYKNAFLQGAGVENITLQDQCPDDPASHIGLFNDSPTLQNVLNELGPDVPDFKPECKDYGLVL</sequence>